<dbReference type="GeneID" id="92380374"/>
<name>A0A1G4I8M6_TRYEQ</name>
<dbReference type="VEuPathDB" id="TriTrypDB:TEOVI_000644000"/>
<comment type="caution">
    <text evidence="1">The sequence shown here is derived from an EMBL/GenBank/DDBJ whole genome shotgun (WGS) entry which is preliminary data.</text>
</comment>
<gene>
    <name evidence="1" type="ORF">TEOVI_000644000</name>
</gene>
<sequence length="232" mass="25612">MACGAIVLLQDSCSAIAVLEEVRKHVRMRGNEAEAICSNINDYVYHSLAAQATFVLGETEVPRMLARAGVGELQAYTINCSGGKAELCLFCVGTSSTVLPCFVALPSSRGRVFLDMCLTWAFRAHYEQARQCASRFKLALLQTIGGGWASLRRVDKALRCALLLRETAAELNDAVTERKSRVFVGWALLWSGDVRQAVTIFEQECKEARCEGDTAQERRCVAALHYVRHNAF</sequence>
<dbReference type="Proteomes" id="UP000195570">
    <property type="component" value="Unassembled WGS sequence"/>
</dbReference>
<evidence type="ECO:0000313" key="1">
    <source>
        <dbReference type="EMBL" id="SCU68301.1"/>
    </source>
</evidence>
<organism evidence="1 2">
    <name type="scientific">Trypanosoma equiperdum</name>
    <dbReference type="NCBI Taxonomy" id="5694"/>
    <lineage>
        <taxon>Eukaryota</taxon>
        <taxon>Discoba</taxon>
        <taxon>Euglenozoa</taxon>
        <taxon>Kinetoplastea</taxon>
        <taxon>Metakinetoplastina</taxon>
        <taxon>Trypanosomatida</taxon>
        <taxon>Trypanosomatidae</taxon>
        <taxon>Trypanosoma</taxon>
    </lineage>
</organism>
<protein>
    <submittedName>
        <fullName evidence="1">Uncharacterized protein</fullName>
    </submittedName>
</protein>
<proteinExistence type="predicted"/>
<accession>A0A1G4I8M6</accession>
<dbReference type="RefSeq" id="XP_067079480.1">
    <property type="nucleotide sequence ID" value="XM_067223379.1"/>
</dbReference>
<dbReference type="EMBL" id="CZPT02000952">
    <property type="protein sequence ID" value="SCU68301.1"/>
    <property type="molecule type" value="Genomic_DNA"/>
</dbReference>
<reference evidence="1" key="1">
    <citation type="submission" date="2016-09" db="EMBL/GenBank/DDBJ databases">
        <authorList>
            <person name="Hebert L."/>
            <person name="Moumen B."/>
        </authorList>
    </citation>
    <scope>NUCLEOTIDE SEQUENCE [LARGE SCALE GENOMIC DNA]</scope>
    <source>
        <strain evidence="1">OVI</strain>
    </source>
</reference>
<dbReference type="AlphaFoldDB" id="A0A1G4I8M6"/>
<evidence type="ECO:0000313" key="2">
    <source>
        <dbReference type="Proteomes" id="UP000195570"/>
    </source>
</evidence>
<keyword evidence="2" id="KW-1185">Reference proteome</keyword>